<dbReference type="EMBL" id="JABELD010000029">
    <property type="protein sequence ID" value="MBU2738091.1"/>
    <property type="molecule type" value="Genomic_DNA"/>
</dbReference>
<evidence type="ECO:0000313" key="2">
    <source>
        <dbReference type="Proteomes" id="UP001197028"/>
    </source>
</evidence>
<organism evidence="1 2">
    <name type="scientific">Acidithiobacillus concretivorus</name>
    <dbReference type="NCBI Taxonomy" id="3063952"/>
    <lineage>
        <taxon>Bacteria</taxon>
        <taxon>Pseudomonadati</taxon>
        <taxon>Pseudomonadota</taxon>
        <taxon>Acidithiobacillia</taxon>
        <taxon>Acidithiobacillales</taxon>
        <taxon>Acidithiobacillaceae</taxon>
        <taxon>Acidithiobacillus</taxon>
    </lineage>
</organism>
<accession>A0ABS5ZND5</accession>
<evidence type="ECO:0008006" key="3">
    <source>
        <dbReference type="Google" id="ProtNLM"/>
    </source>
</evidence>
<protein>
    <recommendedName>
        <fullName evidence="3">Integrase</fullName>
    </recommendedName>
</protein>
<keyword evidence="2" id="KW-1185">Reference proteome</keyword>
<dbReference type="Gene3D" id="1.10.443.10">
    <property type="entry name" value="Intergrase catalytic core"/>
    <property type="match status" value="1"/>
</dbReference>
<gene>
    <name evidence="1" type="ORF">HJG40_04615</name>
</gene>
<evidence type="ECO:0000313" key="1">
    <source>
        <dbReference type="EMBL" id="MBU2738091.1"/>
    </source>
</evidence>
<proteinExistence type="predicted"/>
<sequence>MTHKPRLEDLRLDDAIQRLLGHSTEKMTKHYLDKHQEPWIVTDTVGLSLLVSPL</sequence>
<reference evidence="1 2" key="1">
    <citation type="journal article" date="2021" name="ISME J.">
        <title>Genomic evolution of the class Acidithiobacillia: deep-branching Proteobacteria living in extreme acidic conditions.</title>
        <authorList>
            <person name="Moya-Beltran A."/>
            <person name="Beard S."/>
            <person name="Rojas-Villalobos C."/>
            <person name="Issotta F."/>
            <person name="Gallardo Y."/>
            <person name="Ulloa R."/>
            <person name="Giaveno A."/>
            <person name="Degli Esposti M."/>
            <person name="Johnson D.B."/>
            <person name="Quatrini R."/>
        </authorList>
    </citation>
    <scope>NUCLEOTIDE SEQUENCE [LARGE SCALE GENOMIC DNA]</scope>
    <source>
        <strain evidence="1 2">ATCC 19703</strain>
    </source>
</reference>
<dbReference type="RefSeq" id="WP_215863090.1">
    <property type="nucleotide sequence ID" value="NZ_JABELD010000029.1"/>
</dbReference>
<comment type="caution">
    <text evidence="1">The sequence shown here is derived from an EMBL/GenBank/DDBJ whole genome shotgun (WGS) entry which is preliminary data.</text>
</comment>
<dbReference type="Proteomes" id="UP001197028">
    <property type="component" value="Unassembled WGS sequence"/>
</dbReference>
<dbReference type="InterPro" id="IPR013762">
    <property type="entry name" value="Integrase-like_cat_sf"/>
</dbReference>
<name>A0ABS5ZND5_9PROT</name>